<feature type="region of interest" description="Disordered" evidence="1">
    <location>
        <begin position="1"/>
        <end position="39"/>
    </location>
</feature>
<gene>
    <name evidence="3" type="ORF">FHX34_10754</name>
</gene>
<accession>A0A561VG52</accession>
<keyword evidence="2" id="KW-1133">Transmembrane helix</keyword>
<keyword evidence="2" id="KW-0812">Transmembrane</keyword>
<dbReference type="Proteomes" id="UP000320239">
    <property type="component" value="Unassembled WGS sequence"/>
</dbReference>
<dbReference type="RefSeq" id="WP_122976685.1">
    <property type="nucleotide sequence ID" value="NZ_BOMX01000125.1"/>
</dbReference>
<keyword evidence="2" id="KW-0472">Membrane</keyword>
<name>A0A561VG52_ACTTI</name>
<comment type="caution">
    <text evidence="3">The sequence shown here is derived from an EMBL/GenBank/DDBJ whole genome shotgun (WGS) entry which is preliminary data.</text>
</comment>
<reference evidence="3 4" key="1">
    <citation type="submission" date="2019-06" db="EMBL/GenBank/DDBJ databases">
        <title>Sequencing the genomes of 1000 actinobacteria strains.</title>
        <authorList>
            <person name="Klenk H.-P."/>
        </authorList>
    </citation>
    <scope>NUCLEOTIDE SEQUENCE [LARGE SCALE GENOMIC DNA]</scope>
    <source>
        <strain evidence="3 4">DSM 43866</strain>
    </source>
</reference>
<evidence type="ECO:0000256" key="2">
    <source>
        <dbReference type="SAM" id="Phobius"/>
    </source>
</evidence>
<dbReference type="AlphaFoldDB" id="A0A561VG52"/>
<keyword evidence="4" id="KW-1185">Reference proteome</keyword>
<protein>
    <submittedName>
        <fullName evidence="3">Uncharacterized protein</fullName>
    </submittedName>
</protein>
<evidence type="ECO:0000256" key="1">
    <source>
        <dbReference type="SAM" id="MobiDB-lite"/>
    </source>
</evidence>
<sequence>MTFPPDEPWGVPAPAPAGPSPTAPLAPPSAPAGPPPAAPGPVIVQIAEIDITSSTISTPAGDFPLAGSQWQVNEFWVSRRQTPTWAKLIGFGAVCFTLGLSLLLLLVKESAPLGTVQVTVTSGPRHYVARIPVHDESDVVTINQQVNYVRSLAAL</sequence>
<organism evidence="3 4">
    <name type="scientific">Actinoplanes teichomyceticus</name>
    <dbReference type="NCBI Taxonomy" id="1867"/>
    <lineage>
        <taxon>Bacteria</taxon>
        <taxon>Bacillati</taxon>
        <taxon>Actinomycetota</taxon>
        <taxon>Actinomycetes</taxon>
        <taxon>Micromonosporales</taxon>
        <taxon>Micromonosporaceae</taxon>
        <taxon>Actinoplanes</taxon>
    </lineage>
</organism>
<evidence type="ECO:0000313" key="3">
    <source>
        <dbReference type="EMBL" id="TWG10564.1"/>
    </source>
</evidence>
<feature type="transmembrane region" description="Helical" evidence="2">
    <location>
        <begin position="85"/>
        <end position="107"/>
    </location>
</feature>
<dbReference type="OrthoDB" id="5111891at2"/>
<dbReference type="EMBL" id="VIWY01000007">
    <property type="protein sequence ID" value="TWG10564.1"/>
    <property type="molecule type" value="Genomic_DNA"/>
</dbReference>
<evidence type="ECO:0000313" key="4">
    <source>
        <dbReference type="Proteomes" id="UP000320239"/>
    </source>
</evidence>
<proteinExistence type="predicted"/>